<proteinExistence type="predicted"/>
<organism evidence="3">
    <name type="scientific">Haemonchus placei</name>
    <name type="common">Barber's pole worm</name>
    <dbReference type="NCBI Taxonomy" id="6290"/>
    <lineage>
        <taxon>Eukaryota</taxon>
        <taxon>Metazoa</taxon>
        <taxon>Ecdysozoa</taxon>
        <taxon>Nematoda</taxon>
        <taxon>Chromadorea</taxon>
        <taxon>Rhabditida</taxon>
        <taxon>Rhabditina</taxon>
        <taxon>Rhabditomorpha</taxon>
        <taxon>Strongyloidea</taxon>
        <taxon>Trichostrongylidae</taxon>
        <taxon>Haemonchus</taxon>
    </lineage>
</organism>
<sequence length="50" mass="5604">MHPSFPNQGRIENSISNSIDIPRSLFKVPLEVETPFLVNRRGVGMAVRPV</sequence>
<reference evidence="1 2" key="2">
    <citation type="submission" date="2018-11" db="EMBL/GenBank/DDBJ databases">
        <authorList>
            <consortium name="Pathogen Informatics"/>
        </authorList>
    </citation>
    <scope>NUCLEOTIDE SEQUENCE [LARGE SCALE GENOMIC DNA]</scope>
    <source>
        <strain evidence="1 2">MHpl1</strain>
    </source>
</reference>
<accession>A0A0N4W8V5</accession>
<reference evidence="3" key="1">
    <citation type="submission" date="2017-02" db="UniProtKB">
        <authorList>
            <consortium name="WormBaseParasite"/>
        </authorList>
    </citation>
    <scope>IDENTIFICATION</scope>
</reference>
<dbReference type="AlphaFoldDB" id="A0A0N4W8V5"/>
<evidence type="ECO:0000313" key="1">
    <source>
        <dbReference type="EMBL" id="VDO29659.1"/>
    </source>
</evidence>
<protein>
    <submittedName>
        <fullName evidence="1 3">Uncharacterized protein</fullName>
    </submittedName>
</protein>
<evidence type="ECO:0000313" key="2">
    <source>
        <dbReference type="Proteomes" id="UP000268014"/>
    </source>
</evidence>
<evidence type="ECO:0000313" key="3">
    <source>
        <dbReference type="WBParaSite" id="HPLM_0000667101-mRNA-1"/>
    </source>
</evidence>
<name>A0A0N4W8V5_HAEPC</name>
<keyword evidence="2" id="KW-1185">Reference proteome</keyword>
<gene>
    <name evidence="1" type="ORF">HPLM_LOCUS6663</name>
</gene>
<dbReference type="EMBL" id="UZAF01016526">
    <property type="protein sequence ID" value="VDO29659.1"/>
    <property type="molecule type" value="Genomic_DNA"/>
</dbReference>
<dbReference type="WBParaSite" id="HPLM_0000667101-mRNA-1">
    <property type="protein sequence ID" value="HPLM_0000667101-mRNA-1"/>
    <property type="gene ID" value="HPLM_0000667101"/>
</dbReference>
<dbReference type="Proteomes" id="UP000268014">
    <property type="component" value="Unassembled WGS sequence"/>
</dbReference>